<keyword evidence="3" id="KW-0158">Chromosome</keyword>
<gene>
    <name evidence="7" type="ORF">EI555_012738</name>
</gene>
<comment type="caution">
    <text evidence="7">The sequence shown here is derived from an EMBL/GenBank/DDBJ whole genome shotgun (WGS) entry which is preliminary data.</text>
</comment>
<accession>A0A4U1F6L0</accession>
<organism evidence="7 8">
    <name type="scientific">Monodon monoceros</name>
    <name type="common">Narwhal</name>
    <name type="synonym">Ceratodon monodon</name>
    <dbReference type="NCBI Taxonomy" id="40151"/>
    <lineage>
        <taxon>Eukaryota</taxon>
        <taxon>Metazoa</taxon>
        <taxon>Chordata</taxon>
        <taxon>Craniata</taxon>
        <taxon>Vertebrata</taxon>
        <taxon>Euteleostomi</taxon>
        <taxon>Mammalia</taxon>
        <taxon>Eutheria</taxon>
        <taxon>Laurasiatheria</taxon>
        <taxon>Artiodactyla</taxon>
        <taxon>Whippomorpha</taxon>
        <taxon>Cetacea</taxon>
        <taxon>Odontoceti</taxon>
        <taxon>Monodontidae</taxon>
        <taxon>Monodon</taxon>
    </lineage>
</organism>
<evidence type="ECO:0000256" key="3">
    <source>
        <dbReference type="ARBA" id="ARBA00022454"/>
    </source>
</evidence>
<evidence type="ECO:0000256" key="4">
    <source>
        <dbReference type="ARBA" id="ARBA00023242"/>
    </source>
</evidence>
<dbReference type="PROSITE" id="PS50815">
    <property type="entry name" value="HORMA"/>
    <property type="match status" value="1"/>
</dbReference>
<dbReference type="GO" id="GO:0005694">
    <property type="term" value="C:chromosome"/>
    <property type="evidence" value="ECO:0007669"/>
    <property type="project" value="UniProtKB-SubCell"/>
</dbReference>
<sequence>MEKTVDKRQASPLGGWQQAVLDVRVAQAEQPPAEGPVGVRVRRLELDYKQLFEQGKRKLVHEKVTEIYQFKFKYTKEGATMDFDRFSVLYVIEKYAVFLCGYSSSTTFESGTNSEDVKKASVLLMRKLYMMMQNLGPLPNDVILTMKLHYYNAVTPHNYHPPGFKEGVNSHFLLFEGKPVNLQAGLVSTGFHSMKLKVTTEVTRVSDLENRVFQESSTTEIAHQGLDCDEEEEEEECNN</sequence>
<proteinExistence type="predicted"/>
<evidence type="ECO:0000256" key="5">
    <source>
        <dbReference type="ARBA" id="ARBA00023254"/>
    </source>
</evidence>
<protein>
    <recommendedName>
        <fullName evidence="6">HORMA domain-containing protein</fullName>
    </recommendedName>
</protein>
<dbReference type="InterPro" id="IPR036570">
    <property type="entry name" value="HORMA_dom_sf"/>
</dbReference>
<evidence type="ECO:0000259" key="6">
    <source>
        <dbReference type="PROSITE" id="PS50815"/>
    </source>
</evidence>
<evidence type="ECO:0000313" key="7">
    <source>
        <dbReference type="EMBL" id="TKC44737.1"/>
    </source>
</evidence>
<dbReference type="AlphaFoldDB" id="A0A4U1F6L0"/>
<feature type="domain" description="HORMA" evidence="6">
    <location>
        <begin position="1"/>
        <end position="198"/>
    </location>
</feature>
<dbReference type="Gene3D" id="3.30.900.10">
    <property type="entry name" value="HORMA domain"/>
    <property type="match status" value="1"/>
</dbReference>
<name>A0A4U1F6L0_MONMO</name>
<dbReference type="GO" id="GO:0051321">
    <property type="term" value="P:meiotic cell cycle"/>
    <property type="evidence" value="ECO:0007669"/>
    <property type="project" value="UniProtKB-KW"/>
</dbReference>
<keyword evidence="5" id="KW-0469">Meiosis</keyword>
<keyword evidence="4" id="KW-0539">Nucleus</keyword>
<dbReference type="PANTHER" id="PTHR48225">
    <property type="entry name" value="HORMA DOMAIN-CONTAINING PROTEIN 1"/>
    <property type="match status" value="1"/>
</dbReference>
<evidence type="ECO:0000256" key="1">
    <source>
        <dbReference type="ARBA" id="ARBA00004123"/>
    </source>
</evidence>
<dbReference type="PANTHER" id="PTHR48225:SF6">
    <property type="entry name" value="HORMA DOMAIN-CONTAINING PROTEIN 2"/>
    <property type="match status" value="1"/>
</dbReference>
<dbReference type="InterPro" id="IPR051294">
    <property type="entry name" value="HORMA_MeioticProgression"/>
</dbReference>
<dbReference type="Proteomes" id="UP000308365">
    <property type="component" value="Unassembled WGS sequence"/>
</dbReference>
<reference evidence="8" key="1">
    <citation type="journal article" date="2019" name="IScience">
        <title>Narwhal Genome Reveals Long-Term Low Genetic Diversity despite Current Large Abundance Size.</title>
        <authorList>
            <person name="Westbury M.V."/>
            <person name="Petersen B."/>
            <person name="Garde E."/>
            <person name="Heide-Jorgensen M.P."/>
            <person name="Lorenzen E.D."/>
        </authorList>
    </citation>
    <scope>NUCLEOTIDE SEQUENCE [LARGE SCALE GENOMIC DNA]</scope>
</reference>
<evidence type="ECO:0000256" key="2">
    <source>
        <dbReference type="ARBA" id="ARBA00004286"/>
    </source>
</evidence>
<evidence type="ECO:0000313" key="8">
    <source>
        <dbReference type="Proteomes" id="UP000308365"/>
    </source>
</evidence>
<dbReference type="EMBL" id="RWIC01000375">
    <property type="protein sequence ID" value="TKC44737.1"/>
    <property type="molecule type" value="Genomic_DNA"/>
</dbReference>
<dbReference type="InterPro" id="IPR003511">
    <property type="entry name" value="HORMA_dom"/>
</dbReference>
<dbReference type="Pfam" id="PF02301">
    <property type="entry name" value="HORMA"/>
    <property type="match status" value="1"/>
</dbReference>
<comment type="subcellular location">
    <subcellularLocation>
        <location evidence="2">Chromosome</location>
    </subcellularLocation>
    <subcellularLocation>
        <location evidence="1">Nucleus</location>
    </subcellularLocation>
</comment>
<dbReference type="GO" id="GO:0005634">
    <property type="term" value="C:nucleus"/>
    <property type="evidence" value="ECO:0007669"/>
    <property type="project" value="UniProtKB-SubCell"/>
</dbReference>
<dbReference type="SUPFAM" id="SSF56019">
    <property type="entry name" value="The spindle assembly checkpoint protein mad2"/>
    <property type="match status" value="1"/>
</dbReference>
<feature type="non-terminal residue" evidence="7">
    <location>
        <position position="239"/>
    </location>
</feature>